<dbReference type="AlphaFoldDB" id="A0A7J0ED35"/>
<dbReference type="EMBL" id="BJWL01000003">
    <property type="protein sequence ID" value="GFY84404.1"/>
    <property type="molecule type" value="Genomic_DNA"/>
</dbReference>
<dbReference type="InterPro" id="IPR040191">
    <property type="entry name" value="UTP10"/>
</dbReference>
<dbReference type="GO" id="GO:0032040">
    <property type="term" value="C:small-subunit processome"/>
    <property type="evidence" value="ECO:0007669"/>
    <property type="project" value="TreeGrafter"/>
</dbReference>
<protein>
    <submittedName>
        <fullName evidence="1">ARM repeat superfamily protein</fullName>
    </submittedName>
</protein>
<dbReference type="GO" id="GO:0030515">
    <property type="term" value="F:snoRNA binding"/>
    <property type="evidence" value="ECO:0007669"/>
    <property type="project" value="TreeGrafter"/>
</dbReference>
<evidence type="ECO:0000313" key="2">
    <source>
        <dbReference type="Proteomes" id="UP000585474"/>
    </source>
</evidence>
<gene>
    <name evidence="1" type="ORF">Acr_03g0011780</name>
</gene>
<dbReference type="InterPro" id="IPR016024">
    <property type="entry name" value="ARM-type_fold"/>
</dbReference>
<accession>A0A7J0ED35</accession>
<keyword evidence="2" id="KW-1185">Reference proteome</keyword>
<dbReference type="GO" id="GO:0030686">
    <property type="term" value="C:90S preribosome"/>
    <property type="evidence" value="ECO:0007669"/>
    <property type="project" value="TreeGrafter"/>
</dbReference>
<dbReference type="PANTHER" id="PTHR13457">
    <property type="entry name" value="BAP28"/>
    <property type="match status" value="1"/>
</dbReference>
<name>A0A7J0ED35_9ERIC</name>
<dbReference type="OrthoDB" id="568481at2759"/>
<dbReference type="PANTHER" id="PTHR13457:SF1">
    <property type="entry name" value="HEAT REPEAT-CONTAINING PROTEIN 1"/>
    <property type="match status" value="1"/>
</dbReference>
<organism evidence="1 2">
    <name type="scientific">Actinidia rufa</name>
    <dbReference type="NCBI Taxonomy" id="165716"/>
    <lineage>
        <taxon>Eukaryota</taxon>
        <taxon>Viridiplantae</taxon>
        <taxon>Streptophyta</taxon>
        <taxon>Embryophyta</taxon>
        <taxon>Tracheophyta</taxon>
        <taxon>Spermatophyta</taxon>
        <taxon>Magnoliopsida</taxon>
        <taxon>eudicotyledons</taxon>
        <taxon>Gunneridae</taxon>
        <taxon>Pentapetalae</taxon>
        <taxon>asterids</taxon>
        <taxon>Ericales</taxon>
        <taxon>Actinidiaceae</taxon>
        <taxon>Actinidia</taxon>
    </lineage>
</organism>
<dbReference type="GO" id="GO:0034455">
    <property type="term" value="C:t-UTP complex"/>
    <property type="evidence" value="ECO:0007669"/>
    <property type="project" value="TreeGrafter"/>
</dbReference>
<reference evidence="1 2" key="1">
    <citation type="submission" date="2019-07" db="EMBL/GenBank/DDBJ databases">
        <title>De Novo Assembly of kiwifruit Actinidia rufa.</title>
        <authorList>
            <person name="Sugita-Konishi S."/>
            <person name="Sato K."/>
            <person name="Mori E."/>
            <person name="Abe Y."/>
            <person name="Kisaki G."/>
            <person name="Hamano K."/>
            <person name="Suezawa K."/>
            <person name="Otani M."/>
            <person name="Fukuda T."/>
            <person name="Manabe T."/>
            <person name="Gomi K."/>
            <person name="Tabuchi M."/>
            <person name="Akimitsu K."/>
            <person name="Kataoka I."/>
        </authorList>
    </citation>
    <scope>NUCLEOTIDE SEQUENCE [LARGE SCALE GENOMIC DNA]</scope>
    <source>
        <strain evidence="2">cv. Fuchu</strain>
    </source>
</reference>
<dbReference type="GO" id="GO:0000462">
    <property type="term" value="P:maturation of SSU-rRNA from tricistronic rRNA transcript (SSU-rRNA, 5.8S rRNA, LSU-rRNA)"/>
    <property type="evidence" value="ECO:0007669"/>
    <property type="project" value="TreeGrafter"/>
</dbReference>
<sequence>MTSNRAHKCLSSRITAQQHAGASPCSCPVHRPCCLHRAECLARIFVHSPHFHALGHNSACALHLLHSITVLNIRQLVKACLPHAFAIKGSADILFFETVIDHVGYVLMHTRSDKVRSRILGLRIVKYLVENLKEEYLVFLAETIPFLGELLEDVELPVKSIAQEILKEMESTSGFEFKVSDMKACLVQLGKWNAVCAEAMAAREVIKQDKVAAMREFWKRWSRAATYLARVSPQQNFGSGRDLCAYLCRSYSKVTAAVTAAPIAADSAEKSYASTQEV</sequence>
<evidence type="ECO:0000313" key="1">
    <source>
        <dbReference type="EMBL" id="GFY84404.1"/>
    </source>
</evidence>
<comment type="caution">
    <text evidence="1">The sequence shown here is derived from an EMBL/GenBank/DDBJ whole genome shotgun (WGS) entry which is preliminary data.</text>
</comment>
<dbReference type="Proteomes" id="UP000585474">
    <property type="component" value="Unassembled WGS sequence"/>
</dbReference>
<dbReference type="SUPFAM" id="SSF48371">
    <property type="entry name" value="ARM repeat"/>
    <property type="match status" value="1"/>
</dbReference>
<dbReference type="GO" id="GO:0045943">
    <property type="term" value="P:positive regulation of transcription by RNA polymerase I"/>
    <property type="evidence" value="ECO:0007669"/>
    <property type="project" value="TreeGrafter"/>
</dbReference>
<proteinExistence type="predicted"/>